<dbReference type="OrthoDB" id="310895at2759"/>
<dbReference type="PANTHER" id="PTHR43353">
    <property type="entry name" value="SUCCINATE-SEMIALDEHYDE DEHYDROGENASE, MITOCHONDRIAL"/>
    <property type="match status" value="1"/>
</dbReference>
<dbReference type="HOGENOM" id="CLU_005391_5_3_1"/>
<dbReference type="OMA" id="IGELFCK"/>
<keyword evidence="11" id="KW-1185">Reference proteome</keyword>
<dbReference type="VEuPathDB" id="FungiDB:LELG_01584"/>
<comment type="catalytic activity">
    <reaction evidence="5 8">
        <text>succinate semialdehyde + NAD(+) + H2O = succinate + NADH + 2 H(+)</text>
        <dbReference type="Rhea" id="RHEA:13217"/>
        <dbReference type="ChEBI" id="CHEBI:15377"/>
        <dbReference type="ChEBI" id="CHEBI:15378"/>
        <dbReference type="ChEBI" id="CHEBI:30031"/>
        <dbReference type="ChEBI" id="CHEBI:57540"/>
        <dbReference type="ChEBI" id="CHEBI:57706"/>
        <dbReference type="ChEBI" id="CHEBI:57945"/>
        <dbReference type="EC" id="1.2.1.16"/>
    </reaction>
</comment>
<dbReference type="Pfam" id="PF00171">
    <property type="entry name" value="Aldedh"/>
    <property type="match status" value="1"/>
</dbReference>
<dbReference type="EMBL" id="CH981525">
    <property type="protein sequence ID" value="EDK43406.1"/>
    <property type="molecule type" value="Genomic_DNA"/>
</dbReference>
<comment type="pathway">
    <text evidence="1 8">Amino-acid degradation; 4-aminobutanoate degradation.</text>
</comment>
<dbReference type="GO" id="GO:0036243">
    <property type="term" value="F:succinate-semialdehyde dehydrogenase (NADP+) activity"/>
    <property type="evidence" value="ECO:0007669"/>
    <property type="project" value="RHEA"/>
</dbReference>
<comment type="catalytic activity">
    <reaction evidence="4 8">
        <text>succinate semialdehyde + NADP(+) + H2O = succinate + NADPH + 2 H(+)</text>
        <dbReference type="Rhea" id="RHEA:13213"/>
        <dbReference type="ChEBI" id="CHEBI:15377"/>
        <dbReference type="ChEBI" id="CHEBI:15378"/>
        <dbReference type="ChEBI" id="CHEBI:30031"/>
        <dbReference type="ChEBI" id="CHEBI:57706"/>
        <dbReference type="ChEBI" id="CHEBI:57783"/>
        <dbReference type="ChEBI" id="CHEBI:58349"/>
        <dbReference type="EC" id="1.2.1.16"/>
    </reaction>
</comment>
<dbReference type="InParanoid" id="A5DW48"/>
<dbReference type="EC" id="1.2.1.16" evidence="8"/>
<dbReference type="SUPFAM" id="SSF53720">
    <property type="entry name" value="ALDH-like"/>
    <property type="match status" value="1"/>
</dbReference>
<evidence type="ECO:0000256" key="7">
    <source>
        <dbReference type="RuleBase" id="RU003345"/>
    </source>
</evidence>
<dbReference type="eggNOG" id="KOG2451">
    <property type="taxonomic scope" value="Eukaryota"/>
</dbReference>
<dbReference type="PANTHER" id="PTHR43353:SF5">
    <property type="entry name" value="SUCCINATE-SEMIALDEHYDE DEHYDROGENASE, MITOCHONDRIAL"/>
    <property type="match status" value="1"/>
</dbReference>
<protein>
    <recommendedName>
        <fullName evidence="8">Succinate-semialdehyde dehydrogenase</fullName>
        <ecNumber evidence="8">1.2.1.16</ecNumber>
    </recommendedName>
</protein>
<dbReference type="NCBIfam" id="TIGR01780">
    <property type="entry name" value="SSADH"/>
    <property type="match status" value="1"/>
</dbReference>
<dbReference type="FunFam" id="3.40.605.10:FF:000005">
    <property type="entry name" value="Succinate-semialdehyde dehydrogenase I"/>
    <property type="match status" value="1"/>
</dbReference>
<keyword evidence="3 7" id="KW-0560">Oxidoreductase</keyword>
<organism evidence="10 11">
    <name type="scientific">Lodderomyces elongisporus (strain ATCC 11503 / CBS 2605 / JCM 1781 / NBRC 1676 / NRRL YB-4239)</name>
    <name type="common">Yeast</name>
    <name type="synonym">Saccharomyces elongisporus</name>
    <dbReference type="NCBI Taxonomy" id="379508"/>
    <lineage>
        <taxon>Eukaryota</taxon>
        <taxon>Fungi</taxon>
        <taxon>Dikarya</taxon>
        <taxon>Ascomycota</taxon>
        <taxon>Saccharomycotina</taxon>
        <taxon>Pichiomycetes</taxon>
        <taxon>Debaryomycetaceae</taxon>
        <taxon>Candida/Lodderomyces clade</taxon>
        <taxon>Lodderomyces</taxon>
    </lineage>
</organism>
<accession>A5DW48</accession>
<evidence type="ECO:0000313" key="10">
    <source>
        <dbReference type="EMBL" id="EDK43406.1"/>
    </source>
</evidence>
<evidence type="ECO:0000313" key="11">
    <source>
        <dbReference type="Proteomes" id="UP000001996"/>
    </source>
</evidence>
<feature type="domain" description="Aldehyde dehydrogenase" evidence="9">
    <location>
        <begin position="75"/>
        <end position="523"/>
    </location>
</feature>
<dbReference type="STRING" id="379508.A5DW48"/>
<dbReference type="InterPro" id="IPR016161">
    <property type="entry name" value="Ald_DH/histidinol_DH"/>
</dbReference>
<dbReference type="Gene3D" id="3.40.605.10">
    <property type="entry name" value="Aldehyde Dehydrogenase, Chain A, domain 1"/>
    <property type="match status" value="1"/>
</dbReference>
<gene>
    <name evidence="10" type="ORF">LELG_01584</name>
</gene>
<dbReference type="InterPro" id="IPR016160">
    <property type="entry name" value="Ald_DH_CS_CYS"/>
</dbReference>
<comment type="similarity">
    <text evidence="2 7">Belongs to the aldehyde dehydrogenase family.</text>
</comment>
<dbReference type="GO" id="GO:0004777">
    <property type="term" value="F:succinate-semialdehyde dehydrogenase (NAD+) activity"/>
    <property type="evidence" value="ECO:0007669"/>
    <property type="project" value="UniProtKB-UniRule"/>
</dbReference>
<name>A5DW48_LODEL</name>
<evidence type="ECO:0000256" key="4">
    <source>
        <dbReference type="ARBA" id="ARBA00050387"/>
    </source>
</evidence>
<dbReference type="PROSITE" id="PS00070">
    <property type="entry name" value="ALDEHYDE_DEHYDR_CYS"/>
    <property type="match status" value="1"/>
</dbReference>
<proteinExistence type="inferred from homology"/>
<evidence type="ECO:0000256" key="2">
    <source>
        <dbReference type="ARBA" id="ARBA00009986"/>
    </source>
</evidence>
<dbReference type="InterPro" id="IPR015590">
    <property type="entry name" value="Aldehyde_DH_dom"/>
</dbReference>
<dbReference type="InterPro" id="IPR010102">
    <property type="entry name" value="Succ_semiAld_DH"/>
</dbReference>
<dbReference type="InterPro" id="IPR016162">
    <property type="entry name" value="Ald_DH_N"/>
</dbReference>
<dbReference type="Gene3D" id="3.40.309.10">
    <property type="entry name" value="Aldehyde Dehydrogenase, Chain A, domain 2"/>
    <property type="match status" value="1"/>
</dbReference>
<evidence type="ECO:0000256" key="3">
    <source>
        <dbReference type="ARBA" id="ARBA00023002"/>
    </source>
</evidence>
<dbReference type="GeneID" id="5234166"/>
<evidence type="ECO:0000256" key="1">
    <source>
        <dbReference type="ARBA" id="ARBA00005176"/>
    </source>
</evidence>
<dbReference type="FunFam" id="3.40.309.10:FF:000004">
    <property type="entry name" value="Succinate-semialdehyde dehydrogenase I"/>
    <property type="match status" value="1"/>
</dbReference>
<evidence type="ECO:0000256" key="6">
    <source>
        <dbReference type="PROSITE-ProRule" id="PRU10007"/>
    </source>
</evidence>
<evidence type="ECO:0000259" key="9">
    <source>
        <dbReference type="Pfam" id="PF00171"/>
    </source>
</evidence>
<dbReference type="KEGG" id="lel:PVL30_001558"/>
<feature type="active site" evidence="6">
    <location>
        <position position="299"/>
    </location>
</feature>
<dbReference type="InterPro" id="IPR016163">
    <property type="entry name" value="Ald_DH_C"/>
</dbReference>
<dbReference type="CDD" id="cd07103">
    <property type="entry name" value="ALDH_F5_SSADH_GabD"/>
    <property type="match status" value="1"/>
</dbReference>
<dbReference type="Proteomes" id="UP000001996">
    <property type="component" value="Unassembled WGS sequence"/>
</dbReference>
<sequence length="530" mass="57031">MPKGKVAIANKSFKMLFKRLYATTVSTRLSSALKNTDLIKTNAFVNGAWIKSSQGKSFPVTDPGAVSGSGSVGANPDSDPHLATVQSMEAQDYNDAIKYAESSFNEFKHTSGRYRSNLLYKLYELMHENKEDLATMITLENGKPYADALGEVTYAASFFQWFAEEAPRVSGEIIPSANSSNRIFAMKQPIGVCGILTPWNFPLAMITRKLGAAIAAGCTTVIKPASETPLSALSLAYLTELAGFPKGVVNVLASDDAATVGKLISENPIIKKVSFTGSTNVGKLLMKQSSSTLKKLSFELGGNAPFIVFEDADLDKAVAGAIASKFRSSGQTCICANRLFVHESIYDEFSRKFVEKLKRDVVLGHGLKEGVTHGPVIHDRSMLKVRSHIEDASEKGAKILLGGNKRPDLGENFHELTVLGDVTPDMLIFQEETFGPVAPLIKFSSDEEVINMANDTRVGLAGYFYSTNVSRVFKVAEAIEVGMLGVNTGAISEAALPFGGVQESGFGREGSKFGVDDYLVIKGVVLGDIV</sequence>
<dbReference type="InterPro" id="IPR029510">
    <property type="entry name" value="Ald_DH_CS_GLU"/>
</dbReference>
<dbReference type="AlphaFoldDB" id="A5DW48"/>
<dbReference type="UniPathway" id="UPA00733"/>
<dbReference type="InterPro" id="IPR050740">
    <property type="entry name" value="Aldehyde_DH_Superfamily"/>
</dbReference>
<dbReference type="PROSITE" id="PS00687">
    <property type="entry name" value="ALDEHYDE_DEHYDR_GLU"/>
    <property type="match status" value="1"/>
</dbReference>
<reference evidence="10 11" key="1">
    <citation type="journal article" date="2009" name="Nature">
        <title>Evolution of pathogenicity and sexual reproduction in eight Candida genomes.</title>
        <authorList>
            <person name="Butler G."/>
            <person name="Rasmussen M.D."/>
            <person name="Lin M.F."/>
            <person name="Santos M.A."/>
            <person name="Sakthikumar S."/>
            <person name="Munro C.A."/>
            <person name="Rheinbay E."/>
            <person name="Grabherr M."/>
            <person name="Forche A."/>
            <person name="Reedy J.L."/>
            <person name="Agrafioti I."/>
            <person name="Arnaud M.B."/>
            <person name="Bates S."/>
            <person name="Brown A.J."/>
            <person name="Brunke S."/>
            <person name="Costanzo M.C."/>
            <person name="Fitzpatrick D.A."/>
            <person name="de Groot P.W."/>
            <person name="Harris D."/>
            <person name="Hoyer L.L."/>
            <person name="Hube B."/>
            <person name="Klis F.M."/>
            <person name="Kodira C."/>
            <person name="Lennard N."/>
            <person name="Logue M.E."/>
            <person name="Martin R."/>
            <person name="Neiman A.M."/>
            <person name="Nikolaou E."/>
            <person name="Quail M.A."/>
            <person name="Quinn J."/>
            <person name="Santos M.C."/>
            <person name="Schmitzberger F.F."/>
            <person name="Sherlock G."/>
            <person name="Shah P."/>
            <person name="Silverstein K.A."/>
            <person name="Skrzypek M.S."/>
            <person name="Soll D."/>
            <person name="Staggs R."/>
            <person name="Stansfield I."/>
            <person name="Stumpf M.P."/>
            <person name="Sudbery P.E."/>
            <person name="Srikantha T."/>
            <person name="Zeng Q."/>
            <person name="Berman J."/>
            <person name="Berriman M."/>
            <person name="Heitman J."/>
            <person name="Gow N.A."/>
            <person name="Lorenz M.C."/>
            <person name="Birren B.W."/>
            <person name="Kellis M."/>
            <person name="Cuomo C.A."/>
        </authorList>
    </citation>
    <scope>NUCLEOTIDE SEQUENCE [LARGE SCALE GENOMIC DNA]</scope>
    <source>
        <strain evidence="11">ATCC 11503 / BCRC 21390 / CBS 2605 / JCM 1781 / NBRC 1676 / NRRL YB-4239</strain>
    </source>
</reference>
<evidence type="ECO:0000256" key="8">
    <source>
        <dbReference type="RuleBase" id="RU365091"/>
    </source>
</evidence>
<dbReference type="GO" id="GO:0005737">
    <property type="term" value="C:cytoplasm"/>
    <property type="evidence" value="ECO:0007669"/>
    <property type="project" value="TreeGrafter"/>
</dbReference>
<dbReference type="GO" id="GO:0009450">
    <property type="term" value="P:gamma-aminobutyric acid catabolic process"/>
    <property type="evidence" value="ECO:0007669"/>
    <property type="project" value="UniProtKB-UniPathway"/>
</dbReference>
<evidence type="ECO:0000256" key="5">
    <source>
        <dbReference type="ARBA" id="ARBA00052698"/>
    </source>
</evidence>